<dbReference type="InterPro" id="IPR011495">
    <property type="entry name" value="Sig_transdc_His_kin_sub2_dim/P"/>
</dbReference>
<evidence type="ECO:0000256" key="6">
    <source>
        <dbReference type="ARBA" id="ARBA00022777"/>
    </source>
</evidence>
<dbReference type="GO" id="GO:0004673">
    <property type="term" value="F:protein histidine kinase activity"/>
    <property type="evidence" value="ECO:0007669"/>
    <property type="project" value="UniProtKB-EC"/>
</dbReference>
<evidence type="ECO:0000256" key="7">
    <source>
        <dbReference type="ARBA" id="ARBA00022840"/>
    </source>
</evidence>
<evidence type="ECO:0000256" key="4">
    <source>
        <dbReference type="ARBA" id="ARBA00022679"/>
    </source>
</evidence>
<dbReference type="InterPro" id="IPR003594">
    <property type="entry name" value="HATPase_dom"/>
</dbReference>
<dbReference type="Pfam" id="PF02518">
    <property type="entry name" value="HATPase_c"/>
    <property type="match status" value="1"/>
</dbReference>
<organism evidence="11 12">
    <name type="scientific">Roseiterribacter gracilis</name>
    <dbReference type="NCBI Taxonomy" id="2812848"/>
    <lineage>
        <taxon>Bacteria</taxon>
        <taxon>Pseudomonadati</taxon>
        <taxon>Pseudomonadota</taxon>
        <taxon>Alphaproteobacteria</taxon>
        <taxon>Rhodospirillales</taxon>
        <taxon>Roseiterribacteraceae</taxon>
        <taxon>Roseiterribacter</taxon>
    </lineage>
</organism>
<dbReference type="AlphaFoldDB" id="A0A8S8XEP2"/>
<evidence type="ECO:0000256" key="5">
    <source>
        <dbReference type="ARBA" id="ARBA00022741"/>
    </source>
</evidence>
<evidence type="ECO:0000256" key="1">
    <source>
        <dbReference type="ARBA" id="ARBA00000085"/>
    </source>
</evidence>
<accession>A0A8S8XEP2</accession>
<dbReference type="PROSITE" id="PS50109">
    <property type="entry name" value="HIS_KIN"/>
    <property type="match status" value="1"/>
</dbReference>
<dbReference type="Gene3D" id="3.40.50.2300">
    <property type="match status" value="1"/>
</dbReference>
<evidence type="ECO:0000256" key="8">
    <source>
        <dbReference type="PROSITE-ProRule" id="PRU00169"/>
    </source>
</evidence>
<proteinExistence type="predicted"/>
<dbReference type="InterPro" id="IPR005467">
    <property type="entry name" value="His_kinase_dom"/>
</dbReference>
<dbReference type="Proteomes" id="UP000681075">
    <property type="component" value="Unassembled WGS sequence"/>
</dbReference>
<evidence type="ECO:0000256" key="3">
    <source>
        <dbReference type="ARBA" id="ARBA00022553"/>
    </source>
</evidence>
<gene>
    <name evidence="11" type="ORF">TMPK1_26280</name>
</gene>
<dbReference type="InterPro" id="IPR001789">
    <property type="entry name" value="Sig_transdc_resp-reg_receiver"/>
</dbReference>
<evidence type="ECO:0000313" key="12">
    <source>
        <dbReference type="Proteomes" id="UP000681075"/>
    </source>
</evidence>
<dbReference type="Pfam" id="PF00072">
    <property type="entry name" value="Response_reg"/>
    <property type="match status" value="1"/>
</dbReference>
<comment type="catalytic activity">
    <reaction evidence="1">
        <text>ATP + protein L-histidine = ADP + protein N-phospho-L-histidine.</text>
        <dbReference type="EC" id="2.7.13.3"/>
    </reaction>
</comment>
<dbReference type="SUPFAM" id="SSF52172">
    <property type="entry name" value="CheY-like"/>
    <property type="match status" value="1"/>
</dbReference>
<dbReference type="EC" id="2.7.13.3" evidence="2"/>
<keyword evidence="3 8" id="KW-0597">Phosphoprotein</keyword>
<dbReference type="PROSITE" id="PS50110">
    <property type="entry name" value="RESPONSE_REGULATORY"/>
    <property type="match status" value="1"/>
</dbReference>
<dbReference type="CDD" id="cd00156">
    <property type="entry name" value="REC"/>
    <property type="match status" value="1"/>
</dbReference>
<dbReference type="GO" id="GO:0000160">
    <property type="term" value="P:phosphorelay signal transduction system"/>
    <property type="evidence" value="ECO:0007669"/>
    <property type="project" value="InterPro"/>
</dbReference>
<dbReference type="GO" id="GO:0005524">
    <property type="term" value="F:ATP binding"/>
    <property type="evidence" value="ECO:0007669"/>
    <property type="project" value="UniProtKB-KW"/>
</dbReference>
<reference evidence="11" key="1">
    <citation type="submission" date="2021-02" db="EMBL/GenBank/DDBJ databases">
        <title>Genome sequence of Rhodospirillales sp. strain TMPK1 isolated from soil.</title>
        <authorList>
            <person name="Nakai R."/>
            <person name="Kusada H."/>
            <person name="Tamaki H."/>
        </authorList>
    </citation>
    <scope>NUCLEOTIDE SEQUENCE</scope>
    <source>
        <strain evidence="11">TMPK1</strain>
    </source>
</reference>
<dbReference type="InterPro" id="IPR036890">
    <property type="entry name" value="HATPase_C_sf"/>
</dbReference>
<dbReference type="Gene3D" id="3.30.450.20">
    <property type="entry name" value="PAS domain"/>
    <property type="match status" value="1"/>
</dbReference>
<feature type="domain" description="Histidine kinase" evidence="9">
    <location>
        <begin position="153"/>
        <end position="344"/>
    </location>
</feature>
<keyword evidence="6 11" id="KW-0418">Kinase</keyword>
<feature type="domain" description="Response regulatory" evidence="10">
    <location>
        <begin position="7"/>
        <end position="121"/>
    </location>
</feature>
<evidence type="ECO:0000256" key="2">
    <source>
        <dbReference type="ARBA" id="ARBA00012438"/>
    </source>
</evidence>
<dbReference type="SMART" id="SM00387">
    <property type="entry name" value="HATPase_c"/>
    <property type="match status" value="1"/>
</dbReference>
<dbReference type="Gene3D" id="3.30.565.10">
    <property type="entry name" value="Histidine kinase-like ATPase, C-terminal domain"/>
    <property type="match status" value="1"/>
</dbReference>
<feature type="modified residue" description="4-aspartylphosphate" evidence="8">
    <location>
        <position position="56"/>
    </location>
</feature>
<dbReference type="SMART" id="SM00448">
    <property type="entry name" value="REC"/>
    <property type="match status" value="1"/>
</dbReference>
<dbReference type="RefSeq" id="WP_420243489.1">
    <property type="nucleotide sequence ID" value="NZ_BOPV01000001.1"/>
</dbReference>
<keyword evidence="7" id="KW-0067">ATP-binding</keyword>
<dbReference type="PANTHER" id="PTHR41523">
    <property type="entry name" value="TWO-COMPONENT SYSTEM SENSOR PROTEIN"/>
    <property type="match status" value="1"/>
</dbReference>
<dbReference type="InterPro" id="IPR011006">
    <property type="entry name" value="CheY-like_superfamily"/>
</dbReference>
<sequence>MTSAAARILFVDDDDALRVLAQRHLTRAGYEVEIANDGEAALELLRARPFDVVVVDHYMPTMDGLATLKAVRAVPGAPPVIYLTGSDESRIAVAALKAGASDYLVKHVGPDFFPLLLASIETCLGAEQLRRAKNAADAANAVLVERQRLMLREMNHRIANSLAMAQSLLRLQEREIQDPTVRTALVQAQERVTAIAQVHRYLYAHDDFESVPLEDYLPRLLTDLAGALDRGTGERLTVQIDPLRLPPDTAIQLGLLAAELVTNALKYAYPDGNGEVRVTLRVDEDLVKLIVEDDGVGFSSDGPARGTGLGTRLIRAFSTALGAELSTTTGPTGTCVTLAFDNSAKLSAGVAA</sequence>
<dbReference type="SUPFAM" id="SSF55874">
    <property type="entry name" value="ATPase domain of HSP90 chaperone/DNA topoisomerase II/histidine kinase"/>
    <property type="match status" value="1"/>
</dbReference>
<name>A0A8S8XEP2_9PROT</name>
<evidence type="ECO:0000259" key="10">
    <source>
        <dbReference type="PROSITE" id="PS50110"/>
    </source>
</evidence>
<keyword evidence="4" id="KW-0808">Transferase</keyword>
<comment type="caution">
    <text evidence="11">The sequence shown here is derived from an EMBL/GenBank/DDBJ whole genome shotgun (WGS) entry which is preliminary data.</text>
</comment>
<evidence type="ECO:0000259" key="9">
    <source>
        <dbReference type="PROSITE" id="PS50109"/>
    </source>
</evidence>
<dbReference type="EMBL" id="BOPV01000001">
    <property type="protein sequence ID" value="GIL40391.1"/>
    <property type="molecule type" value="Genomic_DNA"/>
</dbReference>
<keyword evidence="5" id="KW-0547">Nucleotide-binding</keyword>
<dbReference type="Pfam" id="PF07568">
    <property type="entry name" value="HisKA_2"/>
    <property type="match status" value="1"/>
</dbReference>
<protein>
    <recommendedName>
        <fullName evidence="2">histidine kinase</fullName>
        <ecNumber evidence="2">2.7.13.3</ecNumber>
    </recommendedName>
</protein>
<keyword evidence="12" id="KW-1185">Reference proteome</keyword>
<evidence type="ECO:0000313" key="11">
    <source>
        <dbReference type="EMBL" id="GIL40391.1"/>
    </source>
</evidence>
<dbReference type="PANTHER" id="PTHR41523:SF8">
    <property type="entry name" value="ETHYLENE RESPONSE SENSOR PROTEIN"/>
    <property type="match status" value="1"/>
</dbReference>